<keyword evidence="2" id="KW-1185">Reference proteome</keyword>
<proteinExistence type="predicted"/>
<dbReference type="AlphaFoldDB" id="A0A840EZ39"/>
<dbReference type="RefSeq" id="WP_183981808.1">
    <property type="nucleotide sequence ID" value="NZ_JACIEV010000001.1"/>
</dbReference>
<evidence type="ECO:0000313" key="2">
    <source>
        <dbReference type="Proteomes" id="UP000529795"/>
    </source>
</evidence>
<accession>A0A840EZ39</accession>
<sequence length="327" mass="33497">MTGGRPLRFLAIVLLGWTSLRAVALWPEGEPPGPAALVGVAEAVPVERPLRPRPGRVVAVQVVPAPVRLGHAPRHRLPIVPRAASPTAVPAAGSPPLGGHVPAAPAIPPPVAPPPLALPPKRWAVSAWAIARGGNASALLGGQLGASQTGLRATYMIDRRRRLALSARLAAPLSGRGREAGLGIDWQPTALPLHVIAEQRIALDGGRSGPALLVVGGIAPTRVAGPIELEGYAQGGAVARGRVEPFADGSARLTLPLVERAGWRLDIGAGAWAGGQRGAARADIGPTLGLAVPVAGRRLRLTADWRERVAGRARPGSGPALSLGTDF</sequence>
<name>A0A840EZ39_9SPHN</name>
<gene>
    <name evidence="1" type="ORF">GGQ80_000159</name>
</gene>
<reference evidence="1 2" key="1">
    <citation type="submission" date="2020-08" db="EMBL/GenBank/DDBJ databases">
        <title>Genomic Encyclopedia of Type Strains, Phase IV (KMG-IV): sequencing the most valuable type-strain genomes for metagenomic binning, comparative biology and taxonomic classification.</title>
        <authorList>
            <person name="Goeker M."/>
        </authorList>
    </citation>
    <scope>NUCLEOTIDE SEQUENCE [LARGE SCALE GENOMIC DNA]</scope>
    <source>
        <strain evidence="1 2">YC6723</strain>
    </source>
</reference>
<organism evidence="1 2">
    <name type="scientific">Sphingomonas jinjuensis</name>
    <dbReference type="NCBI Taxonomy" id="535907"/>
    <lineage>
        <taxon>Bacteria</taxon>
        <taxon>Pseudomonadati</taxon>
        <taxon>Pseudomonadota</taxon>
        <taxon>Alphaproteobacteria</taxon>
        <taxon>Sphingomonadales</taxon>
        <taxon>Sphingomonadaceae</taxon>
        <taxon>Sphingomonas</taxon>
    </lineage>
</organism>
<dbReference type="Proteomes" id="UP000529795">
    <property type="component" value="Unassembled WGS sequence"/>
</dbReference>
<comment type="caution">
    <text evidence="1">The sequence shown here is derived from an EMBL/GenBank/DDBJ whole genome shotgun (WGS) entry which is preliminary data.</text>
</comment>
<evidence type="ECO:0000313" key="1">
    <source>
        <dbReference type="EMBL" id="MBB4152283.1"/>
    </source>
</evidence>
<protein>
    <submittedName>
        <fullName evidence="1">Uncharacterized protein</fullName>
    </submittedName>
</protein>
<dbReference type="EMBL" id="JACIEV010000001">
    <property type="protein sequence ID" value="MBB4152283.1"/>
    <property type="molecule type" value="Genomic_DNA"/>
</dbReference>